<dbReference type="PANTHER" id="PTHR30199">
    <property type="entry name" value="MFS FAMILY TRANSPORTER, PREDICTED SUBSTRATE BENZOATE"/>
    <property type="match status" value="1"/>
</dbReference>
<proteinExistence type="predicted"/>
<dbReference type="AlphaFoldDB" id="A0A3Q9QRQ1"/>
<dbReference type="Proteomes" id="UP000282892">
    <property type="component" value="Chromosome"/>
</dbReference>
<dbReference type="PANTHER" id="PTHR30199:SF0">
    <property type="entry name" value="INNER MEMBRANE PROTEIN YDCO"/>
    <property type="match status" value="1"/>
</dbReference>
<feature type="transmembrane region" description="Helical" evidence="1">
    <location>
        <begin position="302"/>
        <end position="320"/>
    </location>
</feature>
<feature type="transmembrane region" description="Helical" evidence="1">
    <location>
        <begin position="84"/>
        <end position="104"/>
    </location>
</feature>
<dbReference type="RefSeq" id="WP_127486386.1">
    <property type="nucleotide sequence ID" value="NZ_CP022572.1"/>
</dbReference>
<dbReference type="InterPro" id="IPR004711">
    <property type="entry name" value="Benzoate_Transporter"/>
</dbReference>
<feature type="transmembrane region" description="Helical" evidence="1">
    <location>
        <begin position="364"/>
        <end position="387"/>
    </location>
</feature>
<gene>
    <name evidence="2" type="ORF">CHR53_10230</name>
</gene>
<evidence type="ECO:0000313" key="2">
    <source>
        <dbReference type="EMBL" id="AZU61622.1"/>
    </source>
</evidence>
<organism evidence="2 3">
    <name type="scientific">Neobacillus mesonae</name>
    <dbReference type="NCBI Taxonomy" id="1193713"/>
    <lineage>
        <taxon>Bacteria</taxon>
        <taxon>Bacillati</taxon>
        <taxon>Bacillota</taxon>
        <taxon>Bacilli</taxon>
        <taxon>Bacillales</taxon>
        <taxon>Bacillaceae</taxon>
        <taxon>Neobacillus</taxon>
    </lineage>
</organism>
<sequence length="412" mass="44725">MGSIPKENSFWGNCLFFKDLNYKNFSAGLVAGIFIITGPTALILEASKNGNFSPSQTILWIFAVYVFGGLFGIFLPLYRRVPIVGGHTLTGVAFLATVTSQFTFHELIGSYLISGLLMVLIGALGFFSKLMKLVPKEIISAMLAGMITKYMVNFIVSINELLIVGFIPLIAFFIFSRWKLKVPPVIAAILFGVFGLILFHPLQNVQWTNAMMMPAIQLPEFNPLSFLSVSVPLALLILSNDAAVAVGALEQNNYRTPIKQIICFSGLFSIITNFFGGQSANIAGMGTVICSDDAAGPKEKRYMGAVVTGTLLLVFGLFSWKLVPLIQALPKDFISVIVGFSLLGVFGTSLYQAFSRQDMKMSTLFAFIIALSNITVASISAPVWSLLIGTIIARYIEGITAAQGEKQSKKTA</sequence>
<feature type="transmembrane region" description="Helical" evidence="1">
    <location>
        <begin position="332"/>
        <end position="352"/>
    </location>
</feature>
<feature type="transmembrane region" description="Helical" evidence="1">
    <location>
        <begin position="58"/>
        <end position="78"/>
    </location>
</feature>
<reference evidence="2 3" key="1">
    <citation type="submission" date="2017-07" db="EMBL/GenBank/DDBJ databases">
        <title>The complete genome sequence of Bacillus mesonae strain H20-5, an efficient strain improving plant abiotic stress resistance.</title>
        <authorList>
            <person name="Kim S.Y."/>
            <person name="Song H."/>
            <person name="Sang M.K."/>
            <person name="Weon H.-Y."/>
            <person name="Song J."/>
        </authorList>
    </citation>
    <scope>NUCLEOTIDE SEQUENCE [LARGE SCALE GENOMIC DNA]</scope>
    <source>
        <strain evidence="2 3">H20-5</strain>
    </source>
</reference>
<keyword evidence="1" id="KW-1133">Transmembrane helix</keyword>
<evidence type="ECO:0000256" key="1">
    <source>
        <dbReference type="SAM" id="Phobius"/>
    </source>
</evidence>
<evidence type="ECO:0000313" key="3">
    <source>
        <dbReference type="Proteomes" id="UP000282892"/>
    </source>
</evidence>
<dbReference type="EMBL" id="CP022572">
    <property type="protein sequence ID" value="AZU61622.1"/>
    <property type="molecule type" value="Genomic_DNA"/>
</dbReference>
<dbReference type="Pfam" id="PF03594">
    <property type="entry name" value="BenE"/>
    <property type="match status" value="1"/>
</dbReference>
<accession>A0A3Q9QRQ1</accession>
<dbReference type="GO" id="GO:0042925">
    <property type="term" value="F:benzoate transmembrane transporter activity"/>
    <property type="evidence" value="ECO:0007669"/>
    <property type="project" value="InterPro"/>
</dbReference>
<feature type="transmembrane region" description="Helical" evidence="1">
    <location>
        <begin position="111"/>
        <end position="130"/>
    </location>
</feature>
<name>A0A3Q9QRQ1_9BACI</name>
<feature type="transmembrane region" description="Helical" evidence="1">
    <location>
        <begin position="261"/>
        <end position="282"/>
    </location>
</feature>
<dbReference type="KEGG" id="nmk:CHR53_10230"/>
<protein>
    <submittedName>
        <fullName evidence="2">Benzoate transporter</fullName>
    </submittedName>
</protein>
<feature type="transmembrane region" description="Helical" evidence="1">
    <location>
        <begin position="150"/>
        <end position="175"/>
    </location>
</feature>
<dbReference type="OrthoDB" id="9813854at2"/>
<keyword evidence="1" id="KW-0812">Transmembrane</keyword>
<dbReference type="GO" id="GO:0005886">
    <property type="term" value="C:plasma membrane"/>
    <property type="evidence" value="ECO:0007669"/>
    <property type="project" value="TreeGrafter"/>
</dbReference>
<keyword evidence="1" id="KW-0472">Membrane</keyword>
<feature type="transmembrane region" description="Helical" evidence="1">
    <location>
        <begin position="182"/>
        <end position="203"/>
    </location>
</feature>
<keyword evidence="3" id="KW-1185">Reference proteome</keyword>
<feature type="transmembrane region" description="Helical" evidence="1">
    <location>
        <begin position="25"/>
        <end position="46"/>
    </location>
</feature>